<protein>
    <recommendedName>
        <fullName evidence="3">DUF4283 domain-containing protein</fullName>
    </recommendedName>
</protein>
<reference evidence="1 2" key="1">
    <citation type="journal article" date="2021" name="Hortic Res">
        <title>Chromosome-scale assembly of the Dendrobium chrysotoxum genome enhances the understanding of orchid evolution.</title>
        <authorList>
            <person name="Zhang Y."/>
            <person name="Zhang G.Q."/>
            <person name="Zhang D."/>
            <person name="Liu X.D."/>
            <person name="Xu X.Y."/>
            <person name="Sun W.H."/>
            <person name="Yu X."/>
            <person name="Zhu X."/>
            <person name="Wang Z.W."/>
            <person name="Zhao X."/>
            <person name="Zhong W.Y."/>
            <person name="Chen H."/>
            <person name="Yin W.L."/>
            <person name="Huang T."/>
            <person name="Niu S.C."/>
            <person name="Liu Z.J."/>
        </authorList>
    </citation>
    <scope>NUCLEOTIDE SEQUENCE [LARGE SCALE GENOMIC DNA]</scope>
    <source>
        <strain evidence="1">Lindl</strain>
    </source>
</reference>
<evidence type="ECO:0000313" key="1">
    <source>
        <dbReference type="EMBL" id="KAH0468592.1"/>
    </source>
</evidence>
<sequence>MIVLDPRHVLIKLSFSCCSYFVNNCYMKLVKWSLFFDIIVESPIISIWVSFPNLRPHLFSPCILHGLCLLLGRLFKMIMPLQWDLGRLLPLNVSKHYPNSFWIVPDKLGYIQYVEMEAFLPFCDYYKSL</sequence>
<accession>A0AAV7HJP2</accession>
<organism evidence="1 2">
    <name type="scientific">Dendrobium chrysotoxum</name>
    <name type="common">Orchid</name>
    <dbReference type="NCBI Taxonomy" id="161865"/>
    <lineage>
        <taxon>Eukaryota</taxon>
        <taxon>Viridiplantae</taxon>
        <taxon>Streptophyta</taxon>
        <taxon>Embryophyta</taxon>
        <taxon>Tracheophyta</taxon>
        <taxon>Spermatophyta</taxon>
        <taxon>Magnoliopsida</taxon>
        <taxon>Liliopsida</taxon>
        <taxon>Asparagales</taxon>
        <taxon>Orchidaceae</taxon>
        <taxon>Epidendroideae</taxon>
        <taxon>Malaxideae</taxon>
        <taxon>Dendrobiinae</taxon>
        <taxon>Dendrobium</taxon>
    </lineage>
</organism>
<name>A0AAV7HJP2_DENCH</name>
<proteinExistence type="predicted"/>
<evidence type="ECO:0008006" key="3">
    <source>
        <dbReference type="Google" id="ProtNLM"/>
    </source>
</evidence>
<dbReference type="EMBL" id="JAGFBR010000004">
    <property type="protein sequence ID" value="KAH0468592.1"/>
    <property type="molecule type" value="Genomic_DNA"/>
</dbReference>
<dbReference type="Proteomes" id="UP000775213">
    <property type="component" value="Unassembled WGS sequence"/>
</dbReference>
<keyword evidence="2" id="KW-1185">Reference proteome</keyword>
<dbReference type="AlphaFoldDB" id="A0AAV7HJP2"/>
<evidence type="ECO:0000313" key="2">
    <source>
        <dbReference type="Proteomes" id="UP000775213"/>
    </source>
</evidence>
<gene>
    <name evidence="1" type="ORF">IEQ34_003625</name>
</gene>
<comment type="caution">
    <text evidence="1">The sequence shown here is derived from an EMBL/GenBank/DDBJ whole genome shotgun (WGS) entry which is preliminary data.</text>
</comment>